<evidence type="ECO:0000256" key="1">
    <source>
        <dbReference type="ARBA" id="ARBA00038211"/>
    </source>
</evidence>
<feature type="compositionally biased region" description="Basic residues" evidence="2">
    <location>
        <begin position="288"/>
        <end position="301"/>
    </location>
</feature>
<dbReference type="PANTHER" id="PTHR22603">
    <property type="entry name" value="CHOLINE/ETHANOALAMINE KINASE"/>
    <property type="match status" value="1"/>
</dbReference>
<reference evidence="4 5" key="1">
    <citation type="journal article" date="2024" name="Microbiol. Resour. Announc.">
        <title>Genome annotations for the ascomycete fungi Trichoderma harzianum, Trichoderma aggressivum, and Purpureocillium lilacinum.</title>
        <authorList>
            <person name="Beijen E.P.W."/>
            <person name="Ohm R.A."/>
        </authorList>
    </citation>
    <scope>NUCLEOTIDE SEQUENCE [LARGE SCALE GENOMIC DNA]</scope>
    <source>
        <strain evidence="4 5">CBS 150709</strain>
    </source>
</reference>
<dbReference type="Gene3D" id="3.30.200.20">
    <property type="entry name" value="Phosphorylase Kinase, domain 1"/>
    <property type="match status" value="1"/>
</dbReference>
<dbReference type="Proteomes" id="UP001287286">
    <property type="component" value="Unassembled WGS sequence"/>
</dbReference>
<dbReference type="EMBL" id="JAWRVI010000064">
    <property type="protein sequence ID" value="KAK4082550.1"/>
    <property type="molecule type" value="Genomic_DNA"/>
</dbReference>
<organism evidence="4 5">
    <name type="scientific">Purpureocillium lilacinum</name>
    <name type="common">Paecilomyces lilacinus</name>
    <dbReference type="NCBI Taxonomy" id="33203"/>
    <lineage>
        <taxon>Eukaryota</taxon>
        <taxon>Fungi</taxon>
        <taxon>Dikarya</taxon>
        <taxon>Ascomycota</taxon>
        <taxon>Pezizomycotina</taxon>
        <taxon>Sordariomycetes</taxon>
        <taxon>Hypocreomycetidae</taxon>
        <taxon>Hypocreales</taxon>
        <taxon>Ophiocordycipitaceae</taxon>
        <taxon>Purpureocillium</taxon>
    </lineage>
</organism>
<dbReference type="InterPro" id="IPR011009">
    <property type="entry name" value="Kinase-like_dom_sf"/>
</dbReference>
<feature type="region of interest" description="Disordered" evidence="2">
    <location>
        <begin position="131"/>
        <end position="185"/>
    </location>
</feature>
<dbReference type="Pfam" id="PF04428">
    <property type="entry name" value="Choline_kin_N"/>
    <property type="match status" value="1"/>
</dbReference>
<feature type="domain" description="Choline kinase N-terminal" evidence="3">
    <location>
        <begin position="380"/>
        <end position="449"/>
    </location>
</feature>
<feature type="region of interest" description="Disordered" evidence="2">
    <location>
        <begin position="352"/>
        <end position="373"/>
    </location>
</feature>
<evidence type="ECO:0000259" key="3">
    <source>
        <dbReference type="Pfam" id="PF04428"/>
    </source>
</evidence>
<protein>
    <recommendedName>
        <fullName evidence="3">Choline kinase N-terminal domain-containing protein</fullName>
    </recommendedName>
</protein>
<proteinExistence type="inferred from homology"/>
<evidence type="ECO:0000256" key="2">
    <source>
        <dbReference type="SAM" id="MobiDB-lite"/>
    </source>
</evidence>
<feature type="region of interest" description="Disordered" evidence="2">
    <location>
        <begin position="753"/>
        <end position="783"/>
    </location>
</feature>
<feature type="compositionally biased region" description="Basic residues" evidence="2">
    <location>
        <begin position="254"/>
        <end position="263"/>
    </location>
</feature>
<sequence length="916" mass="100699">MCLFSCNYRHNLSSSPTAAATSDKAEANAVLGKRSSRIAQPRSAFVLPYTREDPADLSLLCYLGTSSFALADCARPVLLCAPPETLQPDCLSVCLSVTTAATCPPPLINAPCLASDRASLSSLTPSLATAHSSSPVAAQTAMSDPGAGSPAPAPAASATTTGPSPLRSALKGDDDATRTPPGSCTLKECRVSTTVQIAEPVAEPQLDDEPACLKQFRAGPTRRLSGKAAPCTSSRSSLNDGSPAVHAADEAAHPAHHQHHQHHANSQYYSEKLLAQVGEWLEREKTKAASRKLKPRRHKSKSPPTAERASASQPLPARQRADSIDSQSSDVSLEKLENILEDSMLRLGLSSMPKYTPKVSRPRRRATSRASLQRAASSDTDYVDGDAIVPDCDVWLDNSKTLSYTGGAASTDDLADKADKERECWLSFKNEIIRIAHTLRLKGWRRVPLGGGDTITVERLSGALTNAVYVVTPPSDMPELDGKKGPPKVLLRVYGPQVEHLIDRENELKVLQRLARKKIGPRLLGTFKNGRFEQFFNAITLQRMDLRDAETSRQIAKRMRELHEGIDLLPTEREIGSTTLKSWDQWQDNVTKIITFLDQQFENQTGSERMDSVVHAWKANGYVCGVPWPFFRDTVLKYRAHLKAAYKDEKTIKDRLVFAHNDTQYGNILRIRPDDEKSPLLQAANKHKQLIVIDFEYAGANTPGLEFANHFTEWTYNYHDAATSHACNHVMYPTVEEQKRFIKAYVDHRPQFPNASLTPRIRPADSTSSAPAATGPVSTPPLVPTTSSSSIIDFMLDARAPPGGWSAAERECEEQTEKKVKELMEETRLWRPANSAFWIAWGIVQADVPGLDANNDPVSAEAALAAEEAIAADEFDYLSYAQDRALFFWGDVLQMGLVKEDELPESLRARLKLVPR</sequence>
<dbReference type="Pfam" id="PF01633">
    <property type="entry name" value="Choline_kinase"/>
    <property type="match status" value="1"/>
</dbReference>
<dbReference type="InterPro" id="IPR007521">
    <property type="entry name" value="Choline_kin_N"/>
</dbReference>
<dbReference type="Gene3D" id="3.90.1200.10">
    <property type="match status" value="1"/>
</dbReference>
<comment type="similarity">
    <text evidence="1">Belongs to the choline/ethanolamine kinase family.</text>
</comment>
<feature type="region of interest" description="Disordered" evidence="2">
    <location>
        <begin position="286"/>
        <end position="330"/>
    </location>
</feature>
<dbReference type="SUPFAM" id="SSF56112">
    <property type="entry name" value="Protein kinase-like (PK-like)"/>
    <property type="match status" value="1"/>
</dbReference>
<accession>A0ABR0BKC8</accession>
<gene>
    <name evidence="4" type="ORF">Purlil1_11208</name>
</gene>
<evidence type="ECO:0000313" key="5">
    <source>
        <dbReference type="Proteomes" id="UP001287286"/>
    </source>
</evidence>
<feature type="compositionally biased region" description="Polar residues" evidence="2">
    <location>
        <begin position="231"/>
        <end position="240"/>
    </location>
</feature>
<comment type="caution">
    <text evidence="4">The sequence shown here is derived from an EMBL/GenBank/DDBJ whole genome shotgun (WGS) entry which is preliminary data.</text>
</comment>
<feature type="compositionally biased region" description="Low complexity" evidence="2">
    <location>
        <begin position="145"/>
        <end position="165"/>
    </location>
</feature>
<feature type="region of interest" description="Disordered" evidence="2">
    <location>
        <begin position="221"/>
        <end position="266"/>
    </location>
</feature>
<keyword evidence="5" id="KW-1185">Reference proteome</keyword>
<feature type="compositionally biased region" description="Low complexity" evidence="2">
    <location>
        <begin position="764"/>
        <end position="777"/>
    </location>
</feature>
<dbReference type="CDD" id="cd05157">
    <property type="entry name" value="ETNK_euk"/>
    <property type="match status" value="1"/>
</dbReference>
<evidence type="ECO:0000313" key="4">
    <source>
        <dbReference type="EMBL" id="KAK4082550.1"/>
    </source>
</evidence>
<name>A0ABR0BKC8_PURLI</name>
<dbReference type="PANTHER" id="PTHR22603:SF93">
    <property type="entry name" value="RE24176P"/>
    <property type="match status" value="1"/>
</dbReference>